<dbReference type="PANTHER" id="PTHR22916:SF3">
    <property type="entry name" value="UDP-GLCNAC:BETAGAL BETA-1,3-N-ACETYLGLUCOSAMINYLTRANSFERASE-LIKE PROTEIN 1"/>
    <property type="match status" value="1"/>
</dbReference>
<dbReference type="EMBL" id="ASSP01000014">
    <property type="protein sequence ID" value="EOS12238.1"/>
    <property type="molecule type" value="Genomic_DNA"/>
</dbReference>
<dbReference type="Proteomes" id="UP000014200">
    <property type="component" value="Unassembled WGS sequence"/>
</dbReference>
<evidence type="ECO:0000313" key="2">
    <source>
        <dbReference type="EMBL" id="EOS12238.1"/>
    </source>
</evidence>
<reference evidence="2 3" key="1">
    <citation type="submission" date="2013-04" db="EMBL/GenBank/DDBJ databases">
        <title>The Genome Sequence of Bacteroides massiliensis dnLKV3.</title>
        <authorList>
            <consortium name="The Broad Institute Genomics Platform"/>
            <consortium name="The Broad Institute Genome Sequencing Center for Infectious Disease"/>
            <person name="Earl A."/>
            <person name="Xavier R."/>
            <person name="Kuhn K."/>
            <person name="Stappenbeck T."/>
            <person name="Walker B."/>
            <person name="Young S."/>
            <person name="Zeng Q."/>
            <person name="Gargeya S."/>
            <person name="Fitzgerald M."/>
            <person name="Haas B."/>
            <person name="Abouelleil A."/>
            <person name="Allen A.W."/>
            <person name="Alvarado L."/>
            <person name="Arachchi H.M."/>
            <person name="Berlin A.M."/>
            <person name="Chapman S.B."/>
            <person name="Gainer-Dewar J."/>
            <person name="Goldberg J."/>
            <person name="Griggs A."/>
            <person name="Gujja S."/>
            <person name="Hansen M."/>
            <person name="Howarth C."/>
            <person name="Imamovic A."/>
            <person name="Ireland A."/>
            <person name="Larimer J."/>
            <person name="McCowan C."/>
            <person name="Murphy C."/>
            <person name="Pearson M."/>
            <person name="Poon T.W."/>
            <person name="Priest M."/>
            <person name="Roberts A."/>
            <person name="Saif S."/>
            <person name="Shea T."/>
            <person name="Sisk P."/>
            <person name="Sykes S."/>
            <person name="Wortman J."/>
            <person name="Nusbaum C."/>
            <person name="Birren B."/>
        </authorList>
    </citation>
    <scope>NUCLEOTIDE SEQUENCE [LARGE SCALE GENOMIC DNA]</scope>
    <source>
        <strain evidence="3">dnLKV3</strain>
    </source>
</reference>
<protein>
    <recommendedName>
        <fullName evidence="1">Glycosyltransferase 2-like domain-containing protein</fullName>
    </recommendedName>
</protein>
<proteinExistence type="predicted"/>
<dbReference type="HOGENOM" id="CLU_025996_2_2_10"/>
<dbReference type="AlphaFoldDB" id="R9I7Q5"/>
<dbReference type="GO" id="GO:0016758">
    <property type="term" value="F:hexosyltransferase activity"/>
    <property type="evidence" value="ECO:0007669"/>
    <property type="project" value="UniProtKB-ARBA"/>
</dbReference>
<gene>
    <name evidence="2" type="ORF">C802_02051</name>
</gene>
<comment type="caution">
    <text evidence="2">The sequence shown here is derived from an EMBL/GenBank/DDBJ whole genome shotgun (WGS) entry which is preliminary data.</text>
</comment>
<dbReference type="STRING" id="1235788.C802_02051"/>
<dbReference type="GeneID" id="82152761"/>
<accession>R9I7Q5</accession>
<evidence type="ECO:0000313" key="3">
    <source>
        <dbReference type="Proteomes" id="UP000014200"/>
    </source>
</evidence>
<dbReference type="OrthoDB" id="9802649at2"/>
<dbReference type="InterPro" id="IPR029044">
    <property type="entry name" value="Nucleotide-diphossugar_trans"/>
</dbReference>
<dbReference type="RefSeq" id="WP_016276436.1">
    <property type="nucleotide sequence ID" value="NZ_CAONYA010000051.1"/>
</dbReference>
<dbReference type="PANTHER" id="PTHR22916">
    <property type="entry name" value="GLYCOSYLTRANSFERASE"/>
    <property type="match status" value="1"/>
</dbReference>
<name>R9I7Q5_9BACT</name>
<dbReference type="PATRIC" id="fig|1235788.3.peg.2097"/>
<feature type="domain" description="Glycosyltransferase 2-like" evidence="1">
    <location>
        <begin position="4"/>
        <end position="140"/>
    </location>
</feature>
<evidence type="ECO:0000259" key="1">
    <source>
        <dbReference type="Pfam" id="PF00535"/>
    </source>
</evidence>
<sequence>MKVSVCLASYNGGDWIKRQIDSILNQEFKYHSNVDLELIISDDGSTDNSLKEISQIKDDRIIIIHHKGKQHKFYKSIFAATENFENALMYATGEYIFLSDQDDIWYPNRIDMQLNTLESFDCSACSFVFIDENDCIIGAHPNDNHSFIYMCRNFGLYGFSMAFRRPLLERILPIPTVPQHDMFIGLLAKKMGQLYIQQDVLCAHRIHRYNVSDTGFSVPIIVKFWYRLKMILWVLWRAR</sequence>
<keyword evidence="3" id="KW-1185">Reference proteome</keyword>
<dbReference type="Pfam" id="PF00535">
    <property type="entry name" value="Glycos_transf_2"/>
    <property type="match status" value="1"/>
</dbReference>
<dbReference type="SUPFAM" id="SSF53448">
    <property type="entry name" value="Nucleotide-diphospho-sugar transferases"/>
    <property type="match status" value="1"/>
</dbReference>
<organism evidence="2 3">
    <name type="scientific">Phocaeicola sartorii</name>
    <dbReference type="NCBI Taxonomy" id="671267"/>
    <lineage>
        <taxon>Bacteria</taxon>
        <taxon>Pseudomonadati</taxon>
        <taxon>Bacteroidota</taxon>
        <taxon>Bacteroidia</taxon>
        <taxon>Bacteroidales</taxon>
        <taxon>Bacteroidaceae</taxon>
        <taxon>Phocaeicola</taxon>
    </lineage>
</organism>
<dbReference type="Gene3D" id="3.90.550.10">
    <property type="entry name" value="Spore Coat Polysaccharide Biosynthesis Protein SpsA, Chain A"/>
    <property type="match status" value="1"/>
</dbReference>
<dbReference type="InterPro" id="IPR001173">
    <property type="entry name" value="Glyco_trans_2-like"/>
</dbReference>